<feature type="region of interest" description="Disordered" evidence="6">
    <location>
        <begin position="502"/>
        <end position="540"/>
    </location>
</feature>
<feature type="compositionally biased region" description="Basic residues" evidence="6">
    <location>
        <begin position="508"/>
        <end position="520"/>
    </location>
</feature>
<dbReference type="SUPFAM" id="SSF49899">
    <property type="entry name" value="Concanavalin A-like lectins/glucanases"/>
    <property type="match status" value="1"/>
</dbReference>
<organism evidence="9 10">
    <name type="scientific">Digitaria exilis</name>
    <dbReference type="NCBI Taxonomy" id="1010633"/>
    <lineage>
        <taxon>Eukaryota</taxon>
        <taxon>Viridiplantae</taxon>
        <taxon>Streptophyta</taxon>
        <taxon>Embryophyta</taxon>
        <taxon>Tracheophyta</taxon>
        <taxon>Spermatophyta</taxon>
        <taxon>Magnoliopsida</taxon>
        <taxon>Liliopsida</taxon>
        <taxon>Poales</taxon>
        <taxon>Poaceae</taxon>
        <taxon>PACMAD clade</taxon>
        <taxon>Panicoideae</taxon>
        <taxon>Panicodae</taxon>
        <taxon>Paniceae</taxon>
        <taxon>Anthephorinae</taxon>
        <taxon>Digitaria</taxon>
    </lineage>
</organism>
<evidence type="ECO:0000259" key="8">
    <source>
        <dbReference type="PROSITE" id="PS51762"/>
    </source>
</evidence>
<keyword evidence="2" id="KW-0808">Transferase</keyword>
<evidence type="ECO:0000256" key="4">
    <source>
        <dbReference type="ARBA" id="ARBA00023295"/>
    </source>
</evidence>
<dbReference type="OrthoDB" id="4781at2759"/>
<gene>
    <name evidence="9" type="ORF">HU200_042301</name>
</gene>
<dbReference type="PANTHER" id="PTHR31062">
    <property type="entry name" value="XYLOGLUCAN ENDOTRANSGLUCOSYLASE/HYDROLASE PROTEIN 8-RELATED"/>
    <property type="match status" value="1"/>
</dbReference>
<dbReference type="InterPro" id="IPR000757">
    <property type="entry name" value="Beta-glucanase-like"/>
</dbReference>
<comment type="caution">
    <text evidence="9">The sequence shown here is derived from an EMBL/GenBank/DDBJ whole genome shotgun (WGS) entry which is preliminary data.</text>
</comment>
<dbReference type="EC" id="2.4.1.207" evidence="1"/>
<evidence type="ECO:0000256" key="2">
    <source>
        <dbReference type="ARBA" id="ARBA00022679"/>
    </source>
</evidence>
<keyword evidence="4" id="KW-0326">Glycosidase</keyword>
<evidence type="ECO:0000256" key="1">
    <source>
        <dbReference type="ARBA" id="ARBA00012152"/>
    </source>
</evidence>
<reference evidence="9" key="1">
    <citation type="submission" date="2020-07" db="EMBL/GenBank/DDBJ databases">
        <title>Genome sequence and genetic diversity analysis of an under-domesticated orphan crop, white fonio (Digitaria exilis).</title>
        <authorList>
            <person name="Bennetzen J.L."/>
            <person name="Chen S."/>
            <person name="Ma X."/>
            <person name="Wang X."/>
            <person name="Yssel A.E.J."/>
            <person name="Chaluvadi S.R."/>
            <person name="Johnson M."/>
            <person name="Gangashetty P."/>
            <person name="Hamidou F."/>
            <person name="Sanogo M.D."/>
            <person name="Zwaenepoel A."/>
            <person name="Wallace J."/>
            <person name="Van De Peer Y."/>
            <person name="Van Deynze A."/>
        </authorList>
    </citation>
    <scope>NUCLEOTIDE SEQUENCE</scope>
    <source>
        <tissue evidence="9">Leaves</tissue>
    </source>
</reference>
<evidence type="ECO:0000256" key="5">
    <source>
        <dbReference type="ARBA" id="ARBA00034022"/>
    </source>
</evidence>
<accession>A0A835B7I9</accession>
<protein>
    <recommendedName>
        <fullName evidence="1">xyloglucan:xyloglucosyl transferase</fullName>
        <ecNumber evidence="1">2.4.1.207</ecNumber>
    </recommendedName>
</protein>
<evidence type="ECO:0000256" key="3">
    <source>
        <dbReference type="ARBA" id="ARBA00022801"/>
    </source>
</evidence>
<keyword evidence="10" id="KW-1185">Reference proteome</keyword>
<dbReference type="Pfam" id="PF00722">
    <property type="entry name" value="Glyco_hydro_16"/>
    <property type="match status" value="1"/>
</dbReference>
<evidence type="ECO:0000313" key="9">
    <source>
        <dbReference type="EMBL" id="KAF8688340.1"/>
    </source>
</evidence>
<keyword evidence="7" id="KW-0812">Transmembrane</keyword>
<feature type="compositionally biased region" description="Basic and acidic residues" evidence="6">
    <location>
        <begin position="98"/>
        <end position="121"/>
    </location>
</feature>
<dbReference type="GO" id="GO:0044042">
    <property type="term" value="P:glucan metabolic process"/>
    <property type="evidence" value="ECO:0007669"/>
    <property type="project" value="InterPro"/>
</dbReference>
<proteinExistence type="predicted"/>
<dbReference type="EMBL" id="JACEFO010002029">
    <property type="protein sequence ID" value="KAF8688340.1"/>
    <property type="molecule type" value="Genomic_DNA"/>
</dbReference>
<keyword evidence="7" id="KW-1133">Transmembrane helix</keyword>
<evidence type="ECO:0000256" key="6">
    <source>
        <dbReference type="SAM" id="MobiDB-lite"/>
    </source>
</evidence>
<sequence length="540" mass="59907">MPNDDEVDSSGRHYEHNGVLLFLRSGSGIASGLCRQYTVGPSIQEECWAQTTWRRQSASVAQPRHGKALLADERERETPQQSRRPIAIKPPHLVSRHTPPESRERARRAGSERKGEEKPREMASGASSPLLLLPLAAVLLLLLLLVAPRGGEARPPRPLHGVRPLAFDEGYAQIFGSGNLALLRDGRRVRLALDESTGEHPPLLTVSFRDFGENPGGALHFYPFRIGPFSNERRDVHDIFANVLVFLAKPPFLFFLLPAGSGFASQDLFLHGFFSAAIKLPADYAAGVVVAFYLSNGDVYEKTHDELDFEFLGNVRGREWRVQTNVYGNGSTHAGREERYDLPFDPTDDFHHYSILWTSRRIVFYVDETPIREVVRTAAMGAAFPSKPMSLYATIWDGSSWATLGGRYRVNYKYAPFVAEFADLVIRGCAVDPTAVADSTSCDASASLESLAVADEQRVAMAAFRRAHTSYSYCHDRRRYPAALPECGAGDGHGLLPGRMFGPDGMKQQHRRHRAARGRRGGGGAQDDDAPVIGQRWRRD</sequence>
<comment type="catalytic activity">
    <reaction evidence="5">
        <text>breaks a beta-(1-&gt;4) bond in the backbone of a xyloglucan and transfers the xyloglucanyl segment on to O-4 of the non-reducing terminal glucose residue of an acceptor, which can be a xyloglucan or an oligosaccharide of xyloglucan.</text>
        <dbReference type="EC" id="2.4.1.207"/>
    </reaction>
</comment>
<dbReference type="GO" id="GO:0048046">
    <property type="term" value="C:apoplast"/>
    <property type="evidence" value="ECO:0007669"/>
    <property type="project" value="InterPro"/>
</dbReference>
<keyword evidence="3" id="KW-0378">Hydrolase</keyword>
<name>A0A835B7I9_9POAL</name>
<feature type="domain" description="GH16" evidence="8">
    <location>
        <begin position="194"/>
        <end position="421"/>
    </location>
</feature>
<dbReference type="InterPro" id="IPR010713">
    <property type="entry name" value="XET_C"/>
</dbReference>
<feature type="transmembrane region" description="Helical" evidence="7">
    <location>
        <begin position="130"/>
        <end position="147"/>
    </location>
</feature>
<keyword evidence="7" id="KW-0472">Membrane</keyword>
<feature type="transmembrane region" description="Helical" evidence="7">
    <location>
        <begin position="239"/>
        <end position="257"/>
    </location>
</feature>
<feature type="region of interest" description="Disordered" evidence="6">
    <location>
        <begin position="54"/>
        <end position="125"/>
    </location>
</feature>
<dbReference type="Gene3D" id="2.60.120.200">
    <property type="match status" value="1"/>
</dbReference>
<dbReference type="InterPro" id="IPR013320">
    <property type="entry name" value="ConA-like_dom_sf"/>
</dbReference>
<evidence type="ECO:0000313" key="10">
    <source>
        <dbReference type="Proteomes" id="UP000636709"/>
    </source>
</evidence>
<evidence type="ECO:0000256" key="7">
    <source>
        <dbReference type="SAM" id="Phobius"/>
    </source>
</evidence>
<dbReference type="AlphaFoldDB" id="A0A835B7I9"/>
<dbReference type="Pfam" id="PF06955">
    <property type="entry name" value="XET_C"/>
    <property type="match status" value="1"/>
</dbReference>
<dbReference type="GO" id="GO:0004553">
    <property type="term" value="F:hydrolase activity, hydrolyzing O-glycosyl compounds"/>
    <property type="evidence" value="ECO:0007669"/>
    <property type="project" value="InterPro"/>
</dbReference>
<dbReference type="PROSITE" id="PS51762">
    <property type="entry name" value="GH16_2"/>
    <property type="match status" value="1"/>
</dbReference>
<dbReference type="InterPro" id="IPR044791">
    <property type="entry name" value="Beta-glucanase/XTH"/>
</dbReference>
<dbReference type="Proteomes" id="UP000636709">
    <property type="component" value="Unassembled WGS sequence"/>
</dbReference>
<dbReference type="GO" id="GO:0016762">
    <property type="term" value="F:xyloglucan:xyloglucosyl transferase activity"/>
    <property type="evidence" value="ECO:0007669"/>
    <property type="project" value="UniProtKB-EC"/>
</dbReference>